<dbReference type="Pfam" id="PF00319">
    <property type="entry name" value="SRF-TF"/>
    <property type="match status" value="1"/>
</dbReference>
<keyword evidence="3" id="KW-0238">DNA-binding</keyword>
<dbReference type="SUPFAM" id="SSF55455">
    <property type="entry name" value="SRF-like"/>
    <property type="match status" value="1"/>
</dbReference>
<dbReference type="InterPro" id="IPR050142">
    <property type="entry name" value="MADS-box/MEF2_TF"/>
</dbReference>
<dbReference type="InterPro" id="IPR002487">
    <property type="entry name" value="TF_Kbox"/>
</dbReference>
<name>A0ABD3J9C0_EUCGL</name>
<dbReference type="Gene3D" id="3.40.1810.10">
    <property type="entry name" value="Transcription factor, MADS-box"/>
    <property type="match status" value="1"/>
</dbReference>
<dbReference type="EMBL" id="JBJKBG010000009">
    <property type="protein sequence ID" value="KAL3723992.1"/>
    <property type="molecule type" value="Genomic_DNA"/>
</dbReference>
<dbReference type="InterPro" id="IPR036879">
    <property type="entry name" value="TF_MADSbox_sf"/>
</dbReference>
<sequence>MNPHSSSSDHITFAKRRNSLMKKAKDLSQLCDAEVGIVIFSCTGQLYEYSSSSMDSVIERYNNLKREAQPELDQPTFDARVLEEEIANLNRQLQGLQEYHRQLMGEDLSGLSVKDIQNLENQLEMSLSTIRLQKEQIMMDQINELHRKRNLIHQENIELHEKCQIHREGSSSSEANRFHVSYGIDTGDDTDIPIPSPSRRPSRRNRSTTPPVTTELALRLSRPSNFTTLDDNESVLPQD</sequence>
<feature type="domain" description="MADS-box" evidence="8">
    <location>
        <begin position="1"/>
        <end position="53"/>
    </location>
</feature>
<dbReference type="PROSITE" id="PS51297">
    <property type="entry name" value="K_BOX"/>
    <property type="match status" value="1"/>
</dbReference>
<organism evidence="10 11">
    <name type="scientific">Eucalyptus globulus</name>
    <name type="common">Tasmanian blue gum</name>
    <dbReference type="NCBI Taxonomy" id="34317"/>
    <lineage>
        <taxon>Eukaryota</taxon>
        <taxon>Viridiplantae</taxon>
        <taxon>Streptophyta</taxon>
        <taxon>Embryophyta</taxon>
        <taxon>Tracheophyta</taxon>
        <taxon>Spermatophyta</taxon>
        <taxon>Magnoliopsida</taxon>
        <taxon>eudicotyledons</taxon>
        <taxon>Gunneridae</taxon>
        <taxon>Pentapetalae</taxon>
        <taxon>rosids</taxon>
        <taxon>malvids</taxon>
        <taxon>Myrtales</taxon>
        <taxon>Myrtaceae</taxon>
        <taxon>Myrtoideae</taxon>
        <taxon>Eucalypteae</taxon>
        <taxon>Eucalyptus</taxon>
    </lineage>
</organism>
<feature type="region of interest" description="Disordered" evidence="7">
    <location>
        <begin position="181"/>
        <end position="239"/>
    </location>
</feature>
<dbReference type="InterPro" id="IPR002100">
    <property type="entry name" value="TF_MADSbox"/>
</dbReference>
<keyword evidence="11" id="KW-1185">Reference proteome</keyword>
<keyword evidence="4" id="KW-0804">Transcription</keyword>
<evidence type="ECO:0000259" key="9">
    <source>
        <dbReference type="PROSITE" id="PS51297"/>
    </source>
</evidence>
<evidence type="ECO:0000256" key="4">
    <source>
        <dbReference type="ARBA" id="ARBA00023163"/>
    </source>
</evidence>
<protein>
    <submittedName>
        <fullName evidence="10">Uncharacterized protein</fullName>
    </submittedName>
</protein>
<dbReference type="Proteomes" id="UP001634007">
    <property type="component" value="Unassembled WGS sequence"/>
</dbReference>
<dbReference type="GO" id="GO:0005634">
    <property type="term" value="C:nucleus"/>
    <property type="evidence" value="ECO:0007669"/>
    <property type="project" value="UniProtKB-SubCell"/>
</dbReference>
<dbReference type="AlphaFoldDB" id="A0ABD3J9C0"/>
<keyword evidence="6" id="KW-0175">Coiled coil</keyword>
<evidence type="ECO:0000256" key="6">
    <source>
        <dbReference type="SAM" id="Coils"/>
    </source>
</evidence>
<keyword evidence="2" id="KW-0805">Transcription regulation</keyword>
<evidence type="ECO:0000259" key="8">
    <source>
        <dbReference type="PROSITE" id="PS50066"/>
    </source>
</evidence>
<comment type="caution">
    <text evidence="10">The sequence shown here is derived from an EMBL/GenBank/DDBJ whole genome shotgun (WGS) entry which is preliminary data.</text>
</comment>
<dbReference type="SMART" id="SM00432">
    <property type="entry name" value="MADS"/>
    <property type="match status" value="1"/>
</dbReference>
<evidence type="ECO:0000256" key="3">
    <source>
        <dbReference type="ARBA" id="ARBA00023125"/>
    </source>
</evidence>
<feature type="compositionally biased region" description="Polar residues" evidence="7">
    <location>
        <begin position="222"/>
        <end position="239"/>
    </location>
</feature>
<comment type="subcellular location">
    <subcellularLocation>
        <location evidence="1">Nucleus</location>
    </subcellularLocation>
</comment>
<evidence type="ECO:0000256" key="2">
    <source>
        <dbReference type="ARBA" id="ARBA00023015"/>
    </source>
</evidence>
<dbReference type="Pfam" id="PF01486">
    <property type="entry name" value="K-box"/>
    <property type="match status" value="1"/>
</dbReference>
<dbReference type="GO" id="GO:0003677">
    <property type="term" value="F:DNA binding"/>
    <property type="evidence" value="ECO:0007669"/>
    <property type="project" value="UniProtKB-KW"/>
</dbReference>
<dbReference type="PRINTS" id="PR00404">
    <property type="entry name" value="MADSDOMAIN"/>
</dbReference>
<evidence type="ECO:0000256" key="5">
    <source>
        <dbReference type="ARBA" id="ARBA00023242"/>
    </source>
</evidence>
<evidence type="ECO:0000313" key="11">
    <source>
        <dbReference type="Proteomes" id="UP001634007"/>
    </source>
</evidence>
<proteinExistence type="predicted"/>
<evidence type="ECO:0000313" key="10">
    <source>
        <dbReference type="EMBL" id="KAL3723992.1"/>
    </source>
</evidence>
<keyword evidence="5" id="KW-0539">Nucleus</keyword>
<dbReference type="PANTHER" id="PTHR48019">
    <property type="entry name" value="SERUM RESPONSE FACTOR HOMOLOG"/>
    <property type="match status" value="1"/>
</dbReference>
<dbReference type="PROSITE" id="PS50066">
    <property type="entry name" value="MADS_BOX_2"/>
    <property type="match status" value="1"/>
</dbReference>
<gene>
    <name evidence="10" type="ORF">ACJRO7_036070</name>
</gene>
<evidence type="ECO:0000256" key="1">
    <source>
        <dbReference type="ARBA" id="ARBA00004123"/>
    </source>
</evidence>
<feature type="coiled-coil region" evidence="6">
    <location>
        <begin position="79"/>
        <end position="136"/>
    </location>
</feature>
<reference evidence="10 11" key="1">
    <citation type="submission" date="2024-11" db="EMBL/GenBank/DDBJ databases">
        <title>Chromosome-level genome assembly of Eucalyptus globulus Labill. provides insights into its genome evolution.</title>
        <authorList>
            <person name="Li X."/>
        </authorList>
    </citation>
    <scope>NUCLEOTIDE SEQUENCE [LARGE SCALE GENOMIC DNA]</scope>
    <source>
        <strain evidence="10">CL2024</strain>
        <tissue evidence="10">Fresh tender leaves</tissue>
    </source>
</reference>
<evidence type="ECO:0000256" key="7">
    <source>
        <dbReference type="SAM" id="MobiDB-lite"/>
    </source>
</evidence>
<accession>A0ABD3J9C0</accession>
<feature type="domain" description="K-box" evidence="9">
    <location>
        <begin position="79"/>
        <end position="169"/>
    </location>
</feature>